<comment type="caution">
    <text evidence="1">The sequence shown here is derived from an EMBL/GenBank/DDBJ whole genome shotgun (WGS) entry which is preliminary data.</text>
</comment>
<proteinExistence type="predicted"/>
<name>A0A645IF78_9ZZZZ</name>
<sequence>MKNVLGFHDCKVIVQAVKNRGIPLHPRVQSAHSGTLQKLLRRIHVGLKAEGQLQNRIPRGLFCPFKKLMTERTLDIGPLDDSFRHLAVVCA</sequence>
<accession>A0A645IF78</accession>
<evidence type="ECO:0000313" key="1">
    <source>
        <dbReference type="EMBL" id="MPN49958.1"/>
    </source>
</evidence>
<dbReference type="EMBL" id="VSSQ01113679">
    <property type="protein sequence ID" value="MPN49958.1"/>
    <property type="molecule type" value="Genomic_DNA"/>
</dbReference>
<gene>
    <name evidence="1" type="ORF">SDC9_197582</name>
</gene>
<organism evidence="1">
    <name type="scientific">bioreactor metagenome</name>
    <dbReference type="NCBI Taxonomy" id="1076179"/>
    <lineage>
        <taxon>unclassified sequences</taxon>
        <taxon>metagenomes</taxon>
        <taxon>ecological metagenomes</taxon>
    </lineage>
</organism>
<reference evidence="1" key="1">
    <citation type="submission" date="2019-08" db="EMBL/GenBank/DDBJ databases">
        <authorList>
            <person name="Kucharzyk K."/>
            <person name="Murdoch R.W."/>
            <person name="Higgins S."/>
            <person name="Loffler F."/>
        </authorList>
    </citation>
    <scope>NUCLEOTIDE SEQUENCE</scope>
</reference>
<dbReference type="AlphaFoldDB" id="A0A645IF78"/>
<protein>
    <submittedName>
        <fullName evidence="1">Uncharacterized protein</fullName>
    </submittedName>
</protein>